<keyword evidence="10" id="KW-0067">ATP-binding</keyword>
<protein>
    <recommendedName>
        <fullName evidence="3">histidine kinase</fullName>
        <ecNumber evidence="3">2.7.13.3</ecNumber>
    </recommendedName>
</protein>
<evidence type="ECO:0000256" key="6">
    <source>
        <dbReference type="ARBA" id="ARBA00022679"/>
    </source>
</evidence>
<dbReference type="Pfam" id="PF17203">
    <property type="entry name" value="sCache_3_2"/>
    <property type="match status" value="1"/>
</dbReference>
<dbReference type="Gene3D" id="3.30.565.10">
    <property type="entry name" value="Histidine kinase-like ATPase, C-terminal domain"/>
    <property type="match status" value="1"/>
</dbReference>
<evidence type="ECO:0000256" key="7">
    <source>
        <dbReference type="ARBA" id="ARBA00022692"/>
    </source>
</evidence>
<dbReference type="Gene3D" id="3.30.450.20">
    <property type="entry name" value="PAS domain"/>
    <property type="match status" value="2"/>
</dbReference>
<dbReference type="InterPro" id="IPR004358">
    <property type="entry name" value="Sig_transdc_His_kin-like_C"/>
</dbReference>
<keyword evidence="13 14" id="KW-0472">Membrane</keyword>
<keyword evidence="4" id="KW-1003">Cell membrane</keyword>
<evidence type="ECO:0000256" key="10">
    <source>
        <dbReference type="ARBA" id="ARBA00022840"/>
    </source>
</evidence>
<dbReference type="PANTHER" id="PTHR43547">
    <property type="entry name" value="TWO-COMPONENT HISTIDINE KINASE"/>
    <property type="match status" value="1"/>
</dbReference>
<reference evidence="16 17" key="1">
    <citation type="submission" date="2021-02" db="EMBL/GenBank/DDBJ databases">
        <title>Bacillus sp. RD4P76, an endophyte from a halophyte.</title>
        <authorList>
            <person name="Sun J.-Q."/>
        </authorList>
    </citation>
    <scope>NUCLEOTIDE SEQUENCE [LARGE SCALE GENOMIC DNA]</scope>
    <source>
        <strain evidence="16 17">RD4P76</strain>
    </source>
</reference>
<dbReference type="Pfam" id="PF00989">
    <property type="entry name" value="PAS"/>
    <property type="match status" value="1"/>
</dbReference>
<accession>A0ABS2DF36</accession>
<dbReference type="InterPro" id="IPR036890">
    <property type="entry name" value="HATPase_C_sf"/>
</dbReference>
<feature type="transmembrane region" description="Helical" evidence="14">
    <location>
        <begin position="12"/>
        <end position="36"/>
    </location>
</feature>
<proteinExistence type="predicted"/>
<keyword evidence="7 14" id="KW-0812">Transmembrane</keyword>
<name>A0ABS2DF36_9BACI</name>
<feature type="transmembrane region" description="Helical" evidence="14">
    <location>
        <begin position="172"/>
        <end position="195"/>
    </location>
</feature>
<dbReference type="InterPro" id="IPR035965">
    <property type="entry name" value="PAS-like_dom_sf"/>
</dbReference>
<dbReference type="Pfam" id="PF02518">
    <property type="entry name" value="HATPase_c"/>
    <property type="match status" value="1"/>
</dbReference>
<dbReference type="Proteomes" id="UP001518925">
    <property type="component" value="Unassembled WGS sequence"/>
</dbReference>
<evidence type="ECO:0000256" key="5">
    <source>
        <dbReference type="ARBA" id="ARBA00022553"/>
    </source>
</evidence>
<gene>
    <name evidence="16" type="ORF">JR050_05235</name>
</gene>
<keyword evidence="9 16" id="KW-0418">Kinase</keyword>
<dbReference type="InterPro" id="IPR003594">
    <property type="entry name" value="HATPase_dom"/>
</dbReference>
<evidence type="ECO:0000256" key="4">
    <source>
        <dbReference type="ARBA" id="ARBA00022475"/>
    </source>
</evidence>
<evidence type="ECO:0000259" key="15">
    <source>
        <dbReference type="PROSITE" id="PS50109"/>
    </source>
</evidence>
<evidence type="ECO:0000256" key="8">
    <source>
        <dbReference type="ARBA" id="ARBA00022741"/>
    </source>
</evidence>
<comment type="subcellular location">
    <subcellularLocation>
        <location evidence="2">Cell membrane</location>
        <topology evidence="2">Multi-pass membrane protein</topology>
    </subcellularLocation>
</comment>
<dbReference type="SUPFAM" id="SSF55785">
    <property type="entry name" value="PYP-like sensor domain (PAS domain)"/>
    <property type="match status" value="1"/>
</dbReference>
<dbReference type="GO" id="GO:0016301">
    <property type="term" value="F:kinase activity"/>
    <property type="evidence" value="ECO:0007669"/>
    <property type="project" value="UniProtKB-KW"/>
</dbReference>
<evidence type="ECO:0000256" key="14">
    <source>
        <dbReference type="SAM" id="Phobius"/>
    </source>
</evidence>
<organism evidence="16 17">
    <name type="scientific">Bacillus suaedaesalsae</name>
    <dbReference type="NCBI Taxonomy" id="2810349"/>
    <lineage>
        <taxon>Bacteria</taxon>
        <taxon>Bacillati</taxon>
        <taxon>Bacillota</taxon>
        <taxon>Bacilli</taxon>
        <taxon>Bacillales</taxon>
        <taxon>Bacillaceae</taxon>
        <taxon>Bacillus</taxon>
    </lineage>
</organism>
<evidence type="ECO:0000256" key="9">
    <source>
        <dbReference type="ARBA" id="ARBA00022777"/>
    </source>
</evidence>
<dbReference type="SUPFAM" id="SSF55874">
    <property type="entry name" value="ATPase domain of HSP90 chaperone/DNA topoisomerase II/histidine kinase"/>
    <property type="match status" value="1"/>
</dbReference>
<keyword evidence="5" id="KW-0597">Phosphoprotein</keyword>
<dbReference type="SMART" id="SM00387">
    <property type="entry name" value="HATPase_c"/>
    <property type="match status" value="1"/>
</dbReference>
<dbReference type="InterPro" id="IPR005467">
    <property type="entry name" value="His_kinase_dom"/>
</dbReference>
<keyword evidence="11 14" id="KW-1133">Transmembrane helix</keyword>
<sequence>MKKFRSLKLQHRITIFISGLTLFIVLLTSILFYYILASTIEQQLGKRALHVAETIAKMPEITEAFDDKEPWKIIQPIAERIRIETNAEYIVIGNKEGIRYSHPLQDRLGKKMVGGDNEQALVHGKSYVSKATGSLGPSLRGKVPVFNEEGAIIGVVSVGFMMDDIHSIITDYGMPIFPIAGLGLIVGLIGSVILARNIKKLLLGLEPKEISSLYTERNAVIQSVREGIMVVNQKGHIVIANQAAFEILSIKEDQSIIGKRVTDIVPNTTMLDVLETGEQQFDRQLIIDNKVVVANRLPVKVGEKVIGVVSSFRLKSDIELLTEELSQVKRYTEALRAQTHEYNNLLYTLSGLIQLESYNEALVLIHKETVSHQQLVQFMMHRLKNPWLGGILLGFHNRAKELKIDFEIDKDSNLSKLDYNIESNYLVSILGNLITNAFEAVEKLPNEEKKVRVYISDVGEQLLFEVEDSGKGIDDEIVSEIFRKGFSTKDGEDRGFGLDKVKSLLEERNGYITVENGDLGGALFVVSIPLKGEE</sequence>
<evidence type="ECO:0000256" key="11">
    <source>
        <dbReference type="ARBA" id="ARBA00022989"/>
    </source>
</evidence>
<evidence type="ECO:0000256" key="13">
    <source>
        <dbReference type="ARBA" id="ARBA00023136"/>
    </source>
</evidence>
<comment type="caution">
    <text evidence="16">The sequence shown here is derived from an EMBL/GenBank/DDBJ whole genome shotgun (WGS) entry which is preliminary data.</text>
</comment>
<dbReference type="CDD" id="cd00130">
    <property type="entry name" value="PAS"/>
    <property type="match status" value="1"/>
</dbReference>
<evidence type="ECO:0000313" key="17">
    <source>
        <dbReference type="Proteomes" id="UP001518925"/>
    </source>
</evidence>
<keyword evidence="17" id="KW-1185">Reference proteome</keyword>
<dbReference type="RefSeq" id="WP_204202454.1">
    <property type="nucleotide sequence ID" value="NZ_JAFELM010000018.1"/>
</dbReference>
<evidence type="ECO:0000256" key="12">
    <source>
        <dbReference type="ARBA" id="ARBA00023012"/>
    </source>
</evidence>
<evidence type="ECO:0000313" key="16">
    <source>
        <dbReference type="EMBL" id="MBM6617075.1"/>
    </source>
</evidence>
<evidence type="ECO:0000256" key="3">
    <source>
        <dbReference type="ARBA" id="ARBA00012438"/>
    </source>
</evidence>
<dbReference type="EMBL" id="JAFELM010000018">
    <property type="protein sequence ID" value="MBM6617075.1"/>
    <property type="molecule type" value="Genomic_DNA"/>
</dbReference>
<dbReference type="EC" id="2.7.13.3" evidence="3"/>
<dbReference type="InterPro" id="IPR033463">
    <property type="entry name" value="sCache_3"/>
</dbReference>
<dbReference type="InterPro" id="IPR013767">
    <property type="entry name" value="PAS_fold"/>
</dbReference>
<dbReference type="InterPro" id="IPR000014">
    <property type="entry name" value="PAS"/>
</dbReference>
<keyword evidence="8" id="KW-0547">Nucleotide-binding</keyword>
<dbReference type="PROSITE" id="PS50109">
    <property type="entry name" value="HIS_KIN"/>
    <property type="match status" value="1"/>
</dbReference>
<keyword evidence="12" id="KW-0902">Two-component regulatory system</keyword>
<dbReference type="SUPFAM" id="SSF103190">
    <property type="entry name" value="Sensory domain-like"/>
    <property type="match status" value="1"/>
</dbReference>
<keyword evidence="6" id="KW-0808">Transferase</keyword>
<comment type="catalytic activity">
    <reaction evidence="1">
        <text>ATP + protein L-histidine = ADP + protein N-phospho-L-histidine.</text>
        <dbReference type="EC" id="2.7.13.3"/>
    </reaction>
</comment>
<feature type="domain" description="Histidine kinase" evidence="15">
    <location>
        <begin position="300"/>
        <end position="532"/>
    </location>
</feature>
<dbReference type="InterPro" id="IPR029151">
    <property type="entry name" value="Sensor-like_sf"/>
</dbReference>
<evidence type="ECO:0000256" key="2">
    <source>
        <dbReference type="ARBA" id="ARBA00004651"/>
    </source>
</evidence>
<dbReference type="SMART" id="SM00091">
    <property type="entry name" value="PAS"/>
    <property type="match status" value="1"/>
</dbReference>
<dbReference type="PRINTS" id="PR00344">
    <property type="entry name" value="BCTRLSENSOR"/>
</dbReference>
<dbReference type="PANTHER" id="PTHR43547:SF3">
    <property type="entry name" value="SENSOR PROTEIN CITS"/>
    <property type="match status" value="1"/>
</dbReference>
<evidence type="ECO:0000256" key="1">
    <source>
        <dbReference type="ARBA" id="ARBA00000085"/>
    </source>
</evidence>